<dbReference type="PROSITE" id="PS00108">
    <property type="entry name" value="PROTEIN_KINASE_ST"/>
    <property type="match status" value="1"/>
</dbReference>
<dbReference type="AlphaFoldDB" id="A0A9X3N249"/>
<feature type="non-terminal residue" evidence="11">
    <location>
        <position position="344"/>
    </location>
</feature>
<dbReference type="RefSeq" id="WP_270046356.1">
    <property type="nucleotide sequence ID" value="NZ_JAPDOD010000088.1"/>
</dbReference>
<evidence type="ECO:0000256" key="1">
    <source>
        <dbReference type="ARBA" id="ARBA00012513"/>
    </source>
</evidence>
<keyword evidence="12" id="KW-1185">Reference proteome</keyword>
<dbReference type="Gene3D" id="1.10.510.10">
    <property type="entry name" value="Transferase(Phosphotransferase) domain 1"/>
    <property type="match status" value="1"/>
</dbReference>
<dbReference type="EC" id="2.7.11.1" evidence="1"/>
<proteinExistence type="predicted"/>
<evidence type="ECO:0000259" key="10">
    <source>
        <dbReference type="PROSITE" id="PS50011"/>
    </source>
</evidence>
<dbReference type="FunFam" id="1.10.510.10:FF:000021">
    <property type="entry name" value="Serine/threonine protein kinase"/>
    <property type="match status" value="1"/>
</dbReference>
<comment type="catalytic activity">
    <reaction evidence="7">
        <text>L-threonyl-[protein] + ATP = O-phospho-L-threonyl-[protein] + ADP + H(+)</text>
        <dbReference type="Rhea" id="RHEA:46608"/>
        <dbReference type="Rhea" id="RHEA-COMP:11060"/>
        <dbReference type="Rhea" id="RHEA-COMP:11605"/>
        <dbReference type="ChEBI" id="CHEBI:15378"/>
        <dbReference type="ChEBI" id="CHEBI:30013"/>
        <dbReference type="ChEBI" id="CHEBI:30616"/>
        <dbReference type="ChEBI" id="CHEBI:61977"/>
        <dbReference type="ChEBI" id="CHEBI:456216"/>
        <dbReference type="EC" id="2.7.11.1"/>
    </reaction>
</comment>
<dbReference type="PANTHER" id="PTHR43289:SF6">
    <property type="entry name" value="SERINE_THREONINE-PROTEIN KINASE NEKL-3"/>
    <property type="match status" value="1"/>
</dbReference>
<keyword evidence="4" id="KW-0547">Nucleotide-binding</keyword>
<comment type="caution">
    <text evidence="11">The sequence shown here is derived from an EMBL/GenBank/DDBJ whole genome shotgun (WGS) entry which is preliminary data.</text>
</comment>
<evidence type="ECO:0000256" key="6">
    <source>
        <dbReference type="ARBA" id="ARBA00022840"/>
    </source>
</evidence>
<reference evidence="11" key="1">
    <citation type="submission" date="2022-10" db="EMBL/GenBank/DDBJ databases">
        <title>The WGS of Solirubrobacter ginsenosidimutans DSM 21036.</title>
        <authorList>
            <person name="Jiang Z."/>
        </authorList>
    </citation>
    <scope>NUCLEOTIDE SEQUENCE</scope>
    <source>
        <strain evidence="11">DSM 21036</strain>
    </source>
</reference>
<name>A0A9X3N249_9ACTN</name>
<gene>
    <name evidence="11" type="ORF">OM076_42985</name>
</gene>
<dbReference type="EMBL" id="JAPDOD010000088">
    <property type="protein sequence ID" value="MDA0167104.1"/>
    <property type="molecule type" value="Genomic_DNA"/>
</dbReference>
<evidence type="ECO:0000256" key="8">
    <source>
        <dbReference type="ARBA" id="ARBA00048679"/>
    </source>
</evidence>
<dbReference type="PROSITE" id="PS50011">
    <property type="entry name" value="PROTEIN_KINASE_DOM"/>
    <property type="match status" value="1"/>
</dbReference>
<dbReference type="GO" id="GO:0004674">
    <property type="term" value="F:protein serine/threonine kinase activity"/>
    <property type="evidence" value="ECO:0007669"/>
    <property type="project" value="UniProtKB-KW"/>
</dbReference>
<evidence type="ECO:0000256" key="3">
    <source>
        <dbReference type="ARBA" id="ARBA00022679"/>
    </source>
</evidence>
<feature type="domain" description="Protein kinase" evidence="10">
    <location>
        <begin position="15"/>
        <end position="277"/>
    </location>
</feature>
<accession>A0A9X3N249</accession>
<organism evidence="11 12">
    <name type="scientific">Solirubrobacter ginsenosidimutans</name>
    <dbReference type="NCBI Taxonomy" id="490573"/>
    <lineage>
        <taxon>Bacteria</taxon>
        <taxon>Bacillati</taxon>
        <taxon>Actinomycetota</taxon>
        <taxon>Thermoleophilia</taxon>
        <taxon>Solirubrobacterales</taxon>
        <taxon>Solirubrobacteraceae</taxon>
        <taxon>Solirubrobacter</taxon>
    </lineage>
</organism>
<sequence>MPPVSPDRISLPDRYRVVRHLANGGMASVWEAHDELLDRDVAVKLLATHLGEDERARRRFQREARAAAGLSHHPNVVTIYDVGEHSGRVFMVMEIMRGGTLGDRLKSREDVSHEKALRWLHEAAAALDTAHAAGVVHRDIKPGNLLLDGRERLAVADFGIARLAWEDQLTATGQVLGTAAYLSPEQAMGEAASAASDRYALAVVAYELLTGTRPFEAEHFAAQARAHVEDPVPPASSRAVADLSPAVDAVLERGLAKAPADRWKSAEEFVNALERTLATREPTKPTRRLGRGAKGAAAAPPATWAGGEIAARRARQDERDDDVDGRGAGDGGRGSNAADDARRG</sequence>
<dbReference type="PANTHER" id="PTHR43289">
    <property type="entry name" value="MITOGEN-ACTIVATED PROTEIN KINASE KINASE KINASE 20-RELATED"/>
    <property type="match status" value="1"/>
</dbReference>
<dbReference type="InterPro" id="IPR000719">
    <property type="entry name" value="Prot_kinase_dom"/>
</dbReference>
<feature type="region of interest" description="Disordered" evidence="9">
    <location>
        <begin position="276"/>
        <end position="344"/>
    </location>
</feature>
<dbReference type="Gene3D" id="3.30.200.20">
    <property type="entry name" value="Phosphorylase Kinase, domain 1"/>
    <property type="match status" value="1"/>
</dbReference>
<keyword evidence="3" id="KW-0808">Transferase</keyword>
<dbReference type="FunFam" id="3.30.200.20:FF:000035">
    <property type="entry name" value="Serine/threonine protein kinase Stk1"/>
    <property type="match status" value="1"/>
</dbReference>
<evidence type="ECO:0000256" key="9">
    <source>
        <dbReference type="SAM" id="MobiDB-lite"/>
    </source>
</evidence>
<feature type="compositionally biased region" description="Low complexity" evidence="9">
    <location>
        <begin position="294"/>
        <end position="307"/>
    </location>
</feature>
<evidence type="ECO:0000256" key="2">
    <source>
        <dbReference type="ARBA" id="ARBA00022527"/>
    </source>
</evidence>
<dbReference type="InterPro" id="IPR011009">
    <property type="entry name" value="Kinase-like_dom_sf"/>
</dbReference>
<keyword evidence="2 11" id="KW-0723">Serine/threonine-protein kinase</keyword>
<dbReference type="CDD" id="cd14014">
    <property type="entry name" value="STKc_PknB_like"/>
    <property type="match status" value="1"/>
</dbReference>
<dbReference type="SMART" id="SM00220">
    <property type="entry name" value="S_TKc"/>
    <property type="match status" value="1"/>
</dbReference>
<dbReference type="GO" id="GO:0045717">
    <property type="term" value="P:negative regulation of fatty acid biosynthetic process"/>
    <property type="evidence" value="ECO:0007669"/>
    <property type="project" value="UniProtKB-ARBA"/>
</dbReference>
<evidence type="ECO:0000256" key="5">
    <source>
        <dbReference type="ARBA" id="ARBA00022777"/>
    </source>
</evidence>
<dbReference type="InterPro" id="IPR008271">
    <property type="entry name" value="Ser/Thr_kinase_AS"/>
</dbReference>
<evidence type="ECO:0000313" key="11">
    <source>
        <dbReference type="EMBL" id="MDA0167104.1"/>
    </source>
</evidence>
<evidence type="ECO:0000313" key="12">
    <source>
        <dbReference type="Proteomes" id="UP001149140"/>
    </source>
</evidence>
<keyword evidence="6" id="KW-0067">ATP-binding</keyword>
<dbReference type="Pfam" id="PF00069">
    <property type="entry name" value="Pkinase"/>
    <property type="match status" value="1"/>
</dbReference>
<keyword evidence="5 11" id="KW-0418">Kinase</keyword>
<dbReference type="SUPFAM" id="SSF56112">
    <property type="entry name" value="Protein kinase-like (PK-like)"/>
    <property type="match status" value="1"/>
</dbReference>
<evidence type="ECO:0000256" key="7">
    <source>
        <dbReference type="ARBA" id="ARBA00047899"/>
    </source>
</evidence>
<protein>
    <recommendedName>
        <fullName evidence="1">non-specific serine/threonine protein kinase</fullName>
        <ecNumber evidence="1">2.7.11.1</ecNumber>
    </recommendedName>
</protein>
<comment type="catalytic activity">
    <reaction evidence="8">
        <text>L-seryl-[protein] + ATP = O-phospho-L-seryl-[protein] + ADP + H(+)</text>
        <dbReference type="Rhea" id="RHEA:17989"/>
        <dbReference type="Rhea" id="RHEA-COMP:9863"/>
        <dbReference type="Rhea" id="RHEA-COMP:11604"/>
        <dbReference type="ChEBI" id="CHEBI:15378"/>
        <dbReference type="ChEBI" id="CHEBI:29999"/>
        <dbReference type="ChEBI" id="CHEBI:30616"/>
        <dbReference type="ChEBI" id="CHEBI:83421"/>
        <dbReference type="ChEBI" id="CHEBI:456216"/>
        <dbReference type="EC" id="2.7.11.1"/>
    </reaction>
</comment>
<dbReference type="Proteomes" id="UP001149140">
    <property type="component" value="Unassembled WGS sequence"/>
</dbReference>
<evidence type="ECO:0000256" key="4">
    <source>
        <dbReference type="ARBA" id="ARBA00022741"/>
    </source>
</evidence>
<dbReference type="GO" id="GO:0005524">
    <property type="term" value="F:ATP binding"/>
    <property type="evidence" value="ECO:0007669"/>
    <property type="project" value="UniProtKB-KW"/>
</dbReference>